<dbReference type="PANTHER" id="PTHR36512">
    <property type="entry name" value="D-AMINOPEPTIDASE"/>
    <property type="match status" value="1"/>
</dbReference>
<dbReference type="InterPro" id="IPR016117">
    <property type="entry name" value="ArgJ-like_dom_sf"/>
</dbReference>
<feature type="region of interest" description="Disordered" evidence="2">
    <location>
        <begin position="344"/>
        <end position="367"/>
    </location>
</feature>
<dbReference type="PANTHER" id="PTHR36512:SF3">
    <property type="entry name" value="BLR5678 PROTEIN"/>
    <property type="match status" value="1"/>
</dbReference>
<dbReference type="InterPro" id="IPR005321">
    <property type="entry name" value="Peptidase_S58_DmpA"/>
</dbReference>
<reference evidence="3" key="1">
    <citation type="submission" date="2020-02" db="EMBL/GenBank/DDBJ databases">
        <authorList>
            <person name="Meier V. D."/>
        </authorList>
    </citation>
    <scope>NUCLEOTIDE SEQUENCE</scope>
    <source>
        <strain evidence="3">AVDCRST_MAG73</strain>
    </source>
</reference>
<dbReference type="Pfam" id="PF03576">
    <property type="entry name" value="Peptidase_S58"/>
    <property type="match status" value="1"/>
</dbReference>
<protein>
    <submittedName>
        <fullName evidence="3">Peptidase S58, DmpA</fullName>
    </submittedName>
</protein>
<dbReference type="InterPro" id="IPR006311">
    <property type="entry name" value="TAT_signal"/>
</dbReference>
<sequence length="367" mass="36824">MNGPRVTRRAVVRAGAFGTAGVAMGTATPRAAGQNQSASGGLTDVPGFLVGHATLEEGITGCTVVLCPENTVGGVEIRGGWTGTREMDILSPLSASPVMHALLLTGGSAFGLAAADGVMRWIEERMPGRDAGLYPVPQVPGAVIYDLAIGDPLVRPTAEDGYRACEAASATFARGSVGAGTGAQVGALVTNARRMKGGLGSASRTFGGAGQIAALAVVNALGNVVDRDGRIVAGAFYRQGRPADAADFARRSPLAGTAVETRGNTTLVAVATNAKLSKTDCAVVAKMAQAGLARAVHPVFSSSDGDVVVVMAAGEQPASVDTAGVLAAEVVADAIRDAVRQATSLGGVPDRNTPGVRAPDEPAWAGD</sequence>
<evidence type="ECO:0000256" key="2">
    <source>
        <dbReference type="SAM" id="MobiDB-lite"/>
    </source>
</evidence>
<evidence type="ECO:0000256" key="1">
    <source>
        <dbReference type="ARBA" id="ARBA00007068"/>
    </source>
</evidence>
<dbReference type="GO" id="GO:0004177">
    <property type="term" value="F:aminopeptidase activity"/>
    <property type="evidence" value="ECO:0007669"/>
    <property type="project" value="TreeGrafter"/>
</dbReference>
<dbReference type="AlphaFoldDB" id="A0A6J4UCN5"/>
<organism evidence="3">
    <name type="scientific">uncultured Thermomicrobiales bacterium</name>
    <dbReference type="NCBI Taxonomy" id="1645740"/>
    <lineage>
        <taxon>Bacteria</taxon>
        <taxon>Pseudomonadati</taxon>
        <taxon>Thermomicrobiota</taxon>
        <taxon>Thermomicrobia</taxon>
        <taxon>Thermomicrobiales</taxon>
        <taxon>environmental samples</taxon>
    </lineage>
</organism>
<dbReference type="EMBL" id="CADCWE010000164">
    <property type="protein sequence ID" value="CAA9546503.1"/>
    <property type="molecule type" value="Genomic_DNA"/>
</dbReference>
<comment type="similarity">
    <text evidence="1">Belongs to the peptidase S58 family.</text>
</comment>
<dbReference type="CDD" id="cd02252">
    <property type="entry name" value="nylC_like"/>
    <property type="match status" value="1"/>
</dbReference>
<name>A0A6J4UCN5_9BACT</name>
<proteinExistence type="inferred from homology"/>
<dbReference type="PROSITE" id="PS51318">
    <property type="entry name" value="TAT"/>
    <property type="match status" value="1"/>
</dbReference>
<accession>A0A6J4UCN5</accession>
<evidence type="ECO:0000313" key="3">
    <source>
        <dbReference type="EMBL" id="CAA9546503.1"/>
    </source>
</evidence>
<dbReference type="SUPFAM" id="SSF56266">
    <property type="entry name" value="DmpA/ArgJ-like"/>
    <property type="match status" value="1"/>
</dbReference>
<gene>
    <name evidence="3" type="ORF">AVDCRST_MAG73-2465</name>
</gene>
<dbReference type="Gene3D" id="3.60.70.12">
    <property type="entry name" value="L-amino peptidase D-ALA esterase/amidase"/>
    <property type="match status" value="1"/>
</dbReference>